<dbReference type="PANTHER" id="PTHR43046:SF14">
    <property type="entry name" value="MUTT_NUDIX FAMILY PROTEIN"/>
    <property type="match status" value="1"/>
</dbReference>
<dbReference type="RefSeq" id="WP_341375948.1">
    <property type="nucleotide sequence ID" value="NZ_JBBUTF010000020.1"/>
</dbReference>
<comment type="cofactor">
    <cofactor evidence="1">
        <name>Mg(2+)</name>
        <dbReference type="ChEBI" id="CHEBI:18420"/>
    </cofactor>
</comment>
<evidence type="ECO:0000259" key="4">
    <source>
        <dbReference type="PROSITE" id="PS51462"/>
    </source>
</evidence>
<proteinExistence type="inferred from homology"/>
<dbReference type="SUPFAM" id="SSF55811">
    <property type="entry name" value="Nudix"/>
    <property type="match status" value="1"/>
</dbReference>
<evidence type="ECO:0000256" key="1">
    <source>
        <dbReference type="ARBA" id="ARBA00001946"/>
    </source>
</evidence>
<name>A0ABU9BE23_9BURK</name>
<evidence type="ECO:0000256" key="3">
    <source>
        <dbReference type="RuleBase" id="RU003476"/>
    </source>
</evidence>
<dbReference type="Gene3D" id="3.90.79.10">
    <property type="entry name" value="Nucleoside Triphosphate Pyrophosphohydrolase"/>
    <property type="match status" value="1"/>
</dbReference>
<dbReference type="Proteomes" id="UP001368500">
    <property type="component" value="Unassembled WGS sequence"/>
</dbReference>
<gene>
    <name evidence="5" type="ORF">AACH11_19550</name>
</gene>
<comment type="caution">
    <text evidence="5">The sequence shown here is derived from an EMBL/GenBank/DDBJ whole genome shotgun (WGS) entry which is preliminary data.</text>
</comment>
<dbReference type="PROSITE" id="PS00893">
    <property type="entry name" value="NUDIX_BOX"/>
    <property type="match status" value="1"/>
</dbReference>
<dbReference type="CDD" id="cd04688">
    <property type="entry name" value="NUDIX_Hydrolase"/>
    <property type="match status" value="1"/>
</dbReference>
<comment type="similarity">
    <text evidence="3">Belongs to the Nudix hydrolase family.</text>
</comment>
<dbReference type="PRINTS" id="PR00502">
    <property type="entry name" value="NUDIXFAMILY"/>
</dbReference>
<dbReference type="PROSITE" id="PS51462">
    <property type="entry name" value="NUDIX"/>
    <property type="match status" value="1"/>
</dbReference>
<evidence type="ECO:0000313" key="6">
    <source>
        <dbReference type="Proteomes" id="UP001368500"/>
    </source>
</evidence>
<keyword evidence="2 3" id="KW-0378">Hydrolase</keyword>
<dbReference type="PANTHER" id="PTHR43046">
    <property type="entry name" value="GDP-MANNOSE MANNOSYL HYDROLASE"/>
    <property type="match status" value="1"/>
</dbReference>
<dbReference type="InterPro" id="IPR015797">
    <property type="entry name" value="NUDIX_hydrolase-like_dom_sf"/>
</dbReference>
<dbReference type="InterPro" id="IPR000086">
    <property type="entry name" value="NUDIX_hydrolase_dom"/>
</dbReference>
<accession>A0ABU9BE23</accession>
<sequence>MLVIDRPDRPDGFHFQVRAAALLRHDDHLLLHRLAGDAFWSLPGGRVEPGEDSAATVVRELREELGVTVRVTGAAWICESFFRHQGRSRQELGFIHHAVLDDATVALADTGRVHAGLEDHLALEFRWFRAAELPALAVYPVFLRSAALDPRQGHWPRHVVEREAG</sequence>
<evidence type="ECO:0000313" key="5">
    <source>
        <dbReference type="EMBL" id="MEK8028163.1"/>
    </source>
</evidence>
<feature type="domain" description="Nudix hydrolase" evidence="4">
    <location>
        <begin position="12"/>
        <end position="150"/>
    </location>
</feature>
<dbReference type="EMBL" id="JBBUTF010000020">
    <property type="protein sequence ID" value="MEK8028163.1"/>
    <property type="molecule type" value="Genomic_DNA"/>
</dbReference>
<reference evidence="5 6" key="1">
    <citation type="submission" date="2024-04" db="EMBL/GenBank/DDBJ databases">
        <title>Novel species of the genus Ideonella isolated from streams.</title>
        <authorList>
            <person name="Lu H."/>
        </authorList>
    </citation>
    <scope>NUCLEOTIDE SEQUENCE [LARGE SCALE GENOMIC DNA]</scope>
    <source>
        <strain evidence="5 6">BYS139W</strain>
    </source>
</reference>
<dbReference type="InterPro" id="IPR020476">
    <property type="entry name" value="Nudix_hydrolase"/>
</dbReference>
<keyword evidence="6" id="KW-1185">Reference proteome</keyword>
<dbReference type="Pfam" id="PF00293">
    <property type="entry name" value="NUDIX"/>
    <property type="match status" value="1"/>
</dbReference>
<protein>
    <submittedName>
        <fullName evidence="5">NUDIX domain-containing protein</fullName>
    </submittedName>
</protein>
<evidence type="ECO:0000256" key="2">
    <source>
        <dbReference type="ARBA" id="ARBA00022801"/>
    </source>
</evidence>
<organism evidence="5 6">
    <name type="scientific">Pseudaquabacterium rugosum</name>
    <dbReference type="NCBI Taxonomy" id="2984194"/>
    <lineage>
        <taxon>Bacteria</taxon>
        <taxon>Pseudomonadati</taxon>
        <taxon>Pseudomonadota</taxon>
        <taxon>Betaproteobacteria</taxon>
        <taxon>Burkholderiales</taxon>
        <taxon>Sphaerotilaceae</taxon>
        <taxon>Pseudaquabacterium</taxon>
    </lineage>
</organism>
<dbReference type="InterPro" id="IPR020084">
    <property type="entry name" value="NUDIX_hydrolase_CS"/>
</dbReference>